<name>A0A5R8WNV0_9BACT</name>
<reference evidence="2 3" key="1">
    <citation type="submission" date="2019-05" db="EMBL/GenBank/DDBJ databases">
        <title>Hymenobacter edaphi sp. nov., isolated from abandoned arsenic-contaminated farmland soil.</title>
        <authorList>
            <person name="Nie L."/>
        </authorList>
    </citation>
    <scope>NUCLEOTIDE SEQUENCE [LARGE SCALE GENOMIC DNA]</scope>
    <source>
        <strain evidence="2 3">1-3-3-8</strain>
    </source>
</reference>
<proteinExistence type="predicted"/>
<dbReference type="RefSeq" id="WP_138078645.1">
    <property type="nucleotide sequence ID" value="NZ_VAJM01000006.1"/>
</dbReference>
<comment type="caution">
    <text evidence="2">The sequence shown here is derived from an EMBL/GenBank/DDBJ whole genome shotgun (WGS) entry which is preliminary data.</text>
</comment>
<keyword evidence="1" id="KW-0175">Coiled coil</keyword>
<organism evidence="2 3">
    <name type="scientific">Hymenobacter jeollabukensis</name>
    <dbReference type="NCBI Taxonomy" id="2025313"/>
    <lineage>
        <taxon>Bacteria</taxon>
        <taxon>Pseudomonadati</taxon>
        <taxon>Bacteroidota</taxon>
        <taxon>Cytophagia</taxon>
        <taxon>Cytophagales</taxon>
        <taxon>Hymenobacteraceae</taxon>
        <taxon>Hymenobacter</taxon>
    </lineage>
</organism>
<evidence type="ECO:0000313" key="2">
    <source>
        <dbReference type="EMBL" id="TLM91738.1"/>
    </source>
</evidence>
<keyword evidence="3" id="KW-1185">Reference proteome</keyword>
<dbReference type="AlphaFoldDB" id="A0A5R8WNV0"/>
<dbReference type="EMBL" id="VAJM01000006">
    <property type="protein sequence ID" value="TLM91738.1"/>
    <property type="molecule type" value="Genomic_DNA"/>
</dbReference>
<evidence type="ECO:0000313" key="3">
    <source>
        <dbReference type="Proteomes" id="UP000305517"/>
    </source>
</evidence>
<evidence type="ECO:0000256" key="1">
    <source>
        <dbReference type="SAM" id="Coils"/>
    </source>
</evidence>
<accession>A0A5R8WNV0</accession>
<dbReference type="OrthoDB" id="9916238at2"/>
<gene>
    <name evidence="2" type="ORF">FDY95_14345</name>
</gene>
<sequence>MARPATHSRFSRLGAHFGLKVYELAQYVGVDATLLSRMGTGERGLNQAVFDGLEPFMAALDAATAAPPPPVLEAPERAPLEARLDYCQHHARRLRRELRPLEEQAQQAGHWAAALPALRAALAPDPGPADADRPDIRVSRAAWLNWFRHRWLAIREPALRSDLSARYHLLRLRAEALETEAAALQELLAGPAGPGR</sequence>
<feature type="coiled-coil region" evidence="1">
    <location>
        <begin position="160"/>
        <end position="187"/>
    </location>
</feature>
<protein>
    <submittedName>
        <fullName evidence="2">Uncharacterized protein</fullName>
    </submittedName>
</protein>
<dbReference type="Proteomes" id="UP000305517">
    <property type="component" value="Unassembled WGS sequence"/>
</dbReference>